<evidence type="ECO:0000313" key="2">
    <source>
        <dbReference type="Proteomes" id="UP001066276"/>
    </source>
</evidence>
<sequence>MNKRCSRHMHPFLEFNKLVQHLSGDAVLEFEAQERTFEQSRGKLGKCILDTAVAAIQELKIPPLLPSL</sequence>
<gene>
    <name evidence="1" type="ORF">NDU88_010476</name>
</gene>
<dbReference type="AlphaFoldDB" id="A0AAV7S1E2"/>
<keyword evidence="2" id="KW-1185">Reference proteome</keyword>
<evidence type="ECO:0000313" key="1">
    <source>
        <dbReference type="EMBL" id="KAJ1157777.1"/>
    </source>
</evidence>
<accession>A0AAV7S1E2</accession>
<name>A0AAV7S1E2_PLEWA</name>
<dbReference type="Proteomes" id="UP001066276">
    <property type="component" value="Chromosome 5"/>
</dbReference>
<organism evidence="1 2">
    <name type="scientific">Pleurodeles waltl</name>
    <name type="common">Iberian ribbed newt</name>
    <dbReference type="NCBI Taxonomy" id="8319"/>
    <lineage>
        <taxon>Eukaryota</taxon>
        <taxon>Metazoa</taxon>
        <taxon>Chordata</taxon>
        <taxon>Craniata</taxon>
        <taxon>Vertebrata</taxon>
        <taxon>Euteleostomi</taxon>
        <taxon>Amphibia</taxon>
        <taxon>Batrachia</taxon>
        <taxon>Caudata</taxon>
        <taxon>Salamandroidea</taxon>
        <taxon>Salamandridae</taxon>
        <taxon>Pleurodelinae</taxon>
        <taxon>Pleurodeles</taxon>
    </lineage>
</organism>
<proteinExistence type="predicted"/>
<reference evidence="1" key="1">
    <citation type="journal article" date="2022" name="bioRxiv">
        <title>Sequencing and chromosome-scale assembly of the giantPleurodeles waltlgenome.</title>
        <authorList>
            <person name="Brown T."/>
            <person name="Elewa A."/>
            <person name="Iarovenko S."/>
            <person name="Subramanian E."/>
            <person name="Araus A.J."/>
            <person name="Petzold A."/>
            <person name="Susuki M."/>
            <person name="Suzuki K.-i.T."/>
            <person name="Hayashi T."/>
            <person name="Toyoda A."/>
            <person name="Oliveira C."/>
            <person name="Osipova E."/>
            <person name="Leigh N.D."/>
            <person name="Simon A."/>
            <person name="Yun M.H."/>
        </authorList>
    </citation>
    <scope>NUCLEOTIDE SEQUENCE</scope>
    <source>
        <strain evidence="1">20211129_DDA</strain>
        <tissue evidence="1">Liver</tissue>
    </source>
</reference>
<protein>
    <submittedName>
        <fullName evidence="1">Uncharacterized protein</fullName>
    </submittedName>
</protein>
<dbReference type="EMBL" id="JANPWB010000009">
    <property type="protein sequence ID" value="KAJ1157777.1"/>
    <property type="molecule type" value="Genomic_DNA"/>
</dbReference>
<comment type="caution">
    <text evidence="1">The sequence shown here is derived from an EMBL/GenBank/DDBJ whole genome shotgun (WGS) entry which is preliminary data.</text>
</comment>